<protein>
    <submittedName>
        <fullName evidence="5">D-alanine-D-alanine ligase</fullName>
    </submittedName>
</protein>
<evidence type="ECO:0000259" key="4">
    <source>
        <dbReference type="PROSITE" id="PS50975"/>
    </source>
</evidence>
<keyword evidence="3" id="KW-0067">ATP-binding</keyword>
<evidence type="ECO:0000256" key="1">
    <source>
        <dbReference type="ARBA" id="ARBA00010871"/>
    </source>
</evidence>
<dbReference type="Gene3D" id="3.30.1490.20">
    <property type="entry name" value="ATP-grasp fold, A domain"/>
    <property type="match status" value="1"/>
</dbReference>
<sequence>MEQPVCEIGALRRSTIPDDIRANIHVLLVAKHVFSENTLHAEDGNHAIYHREIRSVLERMGTRLTLADNYDILFNDPGVDFVFPLLNRAGFLNSEMLLPLLCTRLDIPFLGASPILRGLSDDKHLTKLEAAARGIPTAPWTIYRHGAPVTEAGCPMAERMVIKPNASSASWGVRDASDWTGVRHAVEEIQEEGHDAIVEPFLAGHDIEVPAILSGNAPALFPMLMFQQADPDHLRTYAEKRDLDVREGKYETVLFDDPEWEPRITRYTQAMCEVFHPFDYGRFEFRINPDSGELIFLETNLNCNLWSEKIYGRAAKEVGWSHDELIETILAESMQRQGLISHELVLTEDAA</sequence>
<comment type="similarity">
    <text evidence="1">Belongs to the D-alanine--D-alanine ligase family.</text>
</comment>
<evidence type="ECO:0000256" key="2">
    <source>
        <dbReference type="ARBA" id="ARBA00022598"/>
    </source>
</evidence>
<dbReference type="Proteomes" id="UP000185192">
    <property type="component" value="Unassembled WGS sequence"/>
</dbReference>
<dbReference type="Gene3D" id="3.30.470.20">
    <property type="entry name" value="ATP-grasp fold, B domain"/>
    <property type="match status" value="1"/>
</dbReference>
<dbReference type="GO" id="GO:0046872">
    <property type="term" value="F:metal ion binding"/>
    <property type="evidence" value="ECO:0007669"/>
    <property type="project" value="InterPro"/>
</dbReference>
<accession>A0A1N6CSZ2</accession>
<dbReference type="Pfam" id="PF07478">
    <property type="entry name" value="Dala_Dala_lig_C"/>
    <property type="match status" value="1"/>
</dbReference>
<evidence type="ECO:0000256" key="3">
    <source>
        <dbReference type="PROSITE-ProRule" id="PRU00409"/>
    </source>
</evidence>
<keyword evidence="6" id="KW-1185">Reference proteome</keyword>
<dbReference type="SUPFAM" id="SSF56059">
    <property type="entry name" value="Glutathione synthetase ATP-binding domain-like"/>
    <property type="match status" value="1"/>
</dbReference>
<feature type="domain" description="ATP-grasp" evidence="4">
    <location>
        <begin position="127"/>
        <end position="331"/>
    </location>
</feature>
<dbReference type="InterPro" id="IPR011095">
    <property type="entry name" value="Dala_Dala_lig_C"/>
</dbReference>
<gene>
    <name evidence="5" type="ORF">SAMN02745824_0947</name>
</gene>
<dbReference type="PROSITE" id="PS50975">
    <property type="entry name" value="ATP_GRASP"/>
    <property type="match status" value="1"/>
</dbReference>
<dbReference type="GO" id="GO:0008716">
    <property type="term" value="F:D-alanine-D-alanine ligase activity"/>
    <property type="evidence" value="ECO:0007669"/>
    <property type="project" value="InterPro"/>
</dbReference>
<proteinExistence type="inferred from homology"/>
<dbReference type="AlphaFoldDB" id="A0A1N6CSZ2"/>
<dbReference type="RefSeq" id="WP_074203946.1">
    <property type="nucleotide sequence ID" value="NZ_FSQW01000001.1"/>
</dbReference>
<dbReference type="GO" id="GO:0005524">
    <property type="term" value="F:ATP binding"/>
    <property type="evidence" value="ECO:0007669"/>
    <property type="project" value="UniProtKB-UniRule"/>
</dbReference>
<keyword evidence="2 5" id="KW-0436">Ligase</keyword>
<dbReference type="EMBL" id="FSQW01000001">
    <property type="protein sequence ID" value="SIN61738.1"/>
    <property type="molecule type" value="Genomic_DNA"/>
</dbReference>
<dbReference type="InterPro" id="IPR011761">
    <property type="entry name" value="ATP-grasp"/>
</dbReference>
<reference evidence="6" key="1">
    <citation type="submission" date="2016-11" db="EMBL/GenBank/DDBJ databases">
        <authorList>
            <person name="Varghese N."/>
            <person name="Submissions S."/>
        </authorList>
    </citation>
    <scope>NUCLEOTIDE SEQUENCE [LARGE SCALE GENOMIC DNA]</scope>
    <source>
        <strain evidence="6">DSM 22363</strain>
    </source>
</reference>
<dbReference type="InterPro" id="IPR013815">
    <property type="entry name" value="ATP_grasp_subdomain_1"/>
</dbReference>
<name>A0A1N6CSZ2_9SPHN</name>
<dbReference type="PANTHER" id="PTHR23132">
    <property type="entry name" value="D-ALANINE--D-ALANINE LIGASE"/>
    <property type="match status" value="1"/>
</dbReference>
<evidence type="ECO:0000313" key="5">
    <source>
        <dbReference type="EMBL" id="SIN61738.1"/>
    </source>
</evidence>
<evidence type="ECO:0000313" key="6">
    <source>
        <dbReference type="Proteomes" id="UP000185192"/>
    </source>
</evidence>
<organism evidence="5 6">
    <name type="scientific">Parasphingorhabdus marina DSM 22363</name>
    <dbReference type="NCBI Taxonomy" id="1123272"/>
    <lineage>
        <taxon>Bacteria</taxon>
        <taxon>Pseudomonadati</taxon>
        <taxon>Pseudomonadota</taxon>
        <taxon>Alphaproteobacteria</taxon>
        <taxon>Sphingomonadales</taxon>
        <taxon>Sphingomonadaceae</taxon>
        <taxon>Parasphingorhabdus</taxon>
    </lineage>
</organism>
<dbReference type="OrthoDB" id="7417619at2"/>
<dbReference type="PANTHER" id="PTHR23132:SF23">
    <property type="entry name" value="D-ALANINE--D-ALANINE LIGASE B"/>
    <property type="match status" value="1"/>
</dbReference>
<dbReference type="STRING" id="1123272.SAMN02745824_0947"/>
<keyword evidence="3" id="KW-0547">Nucleotide-binding</keyword>